<feature type="transmembrane region" description="Helical" evidence="2">
    <location>
        <begin position="17"/>
        <end position="38"/>
    </location>
</feature>
<keyword evidence="5" id="KW-1185">Reference proteome</keyword>
<reference evidence="4 5" key="1">
    <citation type="journal article" date="2020" name="Int. J. Syst. Evol. Microbiol.">
        <title>Novel acetic acid bacteria from cider fermentations: Acetobacter conturbans sp. nov. and Acetobacter fallax sp. nov.</title>
        <authorList>
            <person name="Sombolestani A.S."/>
            <person name="Cleenwerck I."/>
            <person name="Cnockaert M."/>
            <person name="Borremans W."/>
            <person name="Wieme A.D."/>
            <person name="De Vuyst L."/>
            <person name="Vandamme P."/>
        </authorList>
    </citation>
    <scope>NUCLEOTIDE SEQUENCE [LARGE SCALE GENOMIC DNA]</scope>
    <source>
        <strain evidence="4 5">LMG 1627</strain>
    </source>
</reference>
<feature type="transmembrane region" description="Helical" evidence="2">
    <location>
        <begin position="127"/>
        <end position="150"/>
    </location>
</feature>
<evidence type="ECO:0000256" key="2">
    <source>
        <dbReference type="SAM" id="Phobius"/>
    </source>
</evidence>
<organism evidence="4 5">
    <name type="scientific">Acetobacter conturbans</name>
    <dbReference type="NCBI Taxonomy" id="1737472"/>
    <lineage>
        <taxon>Bacteria</taxon>
        <taxon>Pseudomonadati</taxon>
        <taxon>Pseudomonadota</taxon>
        <taxon>Alphaproteobacteria</taxon>
        <taxon>Acetobacterales</taxon>
        <taxon>Acetobacteraceae</taxon>
        <taxon>Acetobacter</taxon>
    </lineage>
</organism>
<dbReference type="Gene3D" id="3.30.479.30">
    <property type="entry name" value="Band 7 domain"/>
    <property type="match status" value="1"/>
</dbReference>
<proteinExistence type="predicted"/>
<feature type="transmembrane region" description="Helical" evidence="2">
    <location>
        <begin position="58"/>
        <end position="81"/>
    </location>
</feature>
<feature type="domain" description="Band 7" evidence="3">
    <location>
        <begin position="293"/>
        <end position="499"/>
    </location>
</feature>
<name>A0ABX0JWD4_9PROT</name>
<accession>A0ABX0JWD4</accession>
<keyword evidence="2" id="KW-0812">Transmembrane</keyword>
<evidence type="ECO:0000259" key="3">
    <source>
        <dbReference type="SMART" id="SM00244"/>
    </source>
</evidence>
<keyword evidence="2" id="KW-0472">Membrane</keyword>
<feature type="transmembrane region" description="Helical" evidence="2">
    <location>
        <begin position="102"/>
        <end position="121"/>
    </location>
</feature>
<dbReference type="PANTHER" id="PTHR43327">
    <property type="entry name" value="STOMATIN-LIKE PROTEIN 2, MITOCHONDRIAL"/>
    <property type="match status" value="1"/>
</dbReference>
<comment type="subcellular location">
    <subcellularLocation>
        <location evidence="1">Membrane</location>
        <topology evidence="1">Single-pass membrane protein</topology>
    </subcellularLocation>
</comment>
<dbReference type="SMART" id="SM00244">
    <property type="entry name" value="PHB"/>
    <property type="match status" value="1"/>
</dbReference>
<dbReference type="InterPro" id="IPR050710">
    <property type="entry name" value="Band7/mec-2_domain"/>
</dbReference>
<dbReference type="Proteomes" id="UP000631653">
    <property type="component" value="Unassembled WGS sequence"/>
</dbReference>
<keyword evidence="2" id="KW-1133">Transmembrane helix</keyword>
<dbReference type="PANTHER" id="PTHR43327:SF10">
    <property type="entry name" value="STOMATIN-LIKE PROTEIN 2, MITOCHONDRIAL"/>
    <property type="match status" value="1"/>
</dbReference>
<feature type="transmembrane region" description="Helical" evidence="2">
    <location>
        <begin position="171"/>
        <end position="193"/>
    </location>
</feature>
<evidence type="ECO:0000313" key="4">
    <source>
        <dbReference type="EMBL" id="NHN87707.1"/>
    </source>
</evidence>
<dbReference type="Pfam" id="PF01145">
    <property type="entry name" value="Band_7"/>
    <property type="match status" value="1"/>
</dbReference>
<sequence>MPPSAPDAATRGTHRSILLTGIISTLALIGTWIATASVRRPARAHSAFADLVAQTPLTGTATALLALTSGALLSALTVRYARRKATPEQAGHPSKIPAWPQHAVLIPFLLIALGAAFRAVAHPLSPLALGNGAASFVTTILLGLAFIFLLEERFLSARSEADRRDIAGLPGLLRLSVCILLLSGLFAGCNAAGTFVPTWFWKVPAFLTLYGVLEVTLRLSLSWFSPPPTTETARSCVDVTLFTAPASFTPNRIAETLRQRFGLDFDRSWALDFVRKTFLPVSTLMLLLAWTGSGIVQIPQNQRGVYERLGVPVDVFEPGLHISLPAPFGRVRLMEFGTIHSLAVTDVPLAAGGIADRTTAEGEPPDSANRLWDRSPEDASWLVARDQSGNRAGFQMLTANLRILYRVRLSRQGTMDALYTVASPESLLDSLAHRTLTTFFAAETLEGVMATRRDRIAKIVSEKLQTVLDQYNTGLEIMAVLVDTIQPPAPAAKSWRMVQAAEVRAQTSVAEETARAEGTHALAQRDAYDALSQSAAQAETTRRTAAADTLRMKGDEAAWRAGGQAFLLERYLAALKHGLEKASLTIVDGHLSNTLFDLRPELSALRTPSDASGAQ</sequence>
<dbReference type="InterPro" id="IPR036013">
    <property type="entry name" value="Band_7/SPFH_dom_sf"/>
</dbReference>
<comment type="caution">
    <text evidence="4">The sequence shown here is derived from an EMBL/GenBank/DDBJ whole genome shotgun (WGS) entry which is preliminary data.</text>
</comment>
<dbReference type="RefSeq" id="WP_173569017.1">
    <property type="nucleotide sequence ID" value="NZ_WOSY01000003.1"/>
</dbReference>
<evidence type="ECO:0000256" key="1">
    <source>
        <dbReference type="ARBA" id="ARBA00004167"/>
    </source>
</evidence>
<dbReference type="InterPro" id="IPR001107">
    <property type="entry name" value="Band_7"/>
</dbReference>
<gene>
    <name evidence="4" type="ORF">GOB81_03550</name>
</gene>
<dbReference type="SUPFAM" id="SSF117892">
    <property type="entry name" value="Band 7/SPFH domain"/>
    <property type="match status" value="1"/>
</dbReference>
<evidence type="ECO:0000313" key="5">
    <source>
        <dbReference type="Proteomes" id="UP000631653"/>
    </source>
</evidence>
<dbReference type="EMBL" id="WOSY01000003">
    <property type="protein sequence ID" value="NHN87707.1"/>
    <property type="molecule type" value="Genomic_DNA"/>
</dbReference>
<protein>
    <recommendedName>
        <fullName evidence="3">Band 7 domain-containing protein</fullName>
    </recommendedName>
</protein>